<feature type="non-terminal residue" evidence="1">
    <location>
        <position position="69"/>
    </location>
</feature>
<gene>
    <name evidence="1" type="ORF">METZ01_LOCUS191113</name>
</gene>
<reference evidence="1" key="1">
    <citation type="submission" date="2018-05" db="EMBL/GenBank/DDBJ databases">
        <authorList>
            <person name="Lanie J.A."/>
            <person name="Ng W.-L."/>
            <person name="Kazmierczak K.M."/>
            <person name="Andrzejewski T.M."/>
            <person name="Davidsen T.M."/>
            <person name="Wayne K.J."/>
            <person name="Tettelin H."/>
            <person name="Glass J.I."/>
            <person name="Rusch D."/>
            <person name="Podicherti R."/>
            <person name="Tsui H.-C.T."/>
            <person name="Winkler M.E."/>
        </authorList>
    </citation>
    <scope>NUCLEOTIDE SEQUENCE</scope>
</reference>
<dbReference type="EMBL" id="UINC01039574">
    <property type="protein sequence ID" value="SVB38259.1"/>
    <property type="molecule type" value="Genomic_DNA"/>
</dbReference>
<organism evidence="1">
    <name type="scientific">marine metagenome</name>
    <dbReference type="NCBI Taxonomy" id="408172"/>
    <lineage>
        <taxon>unclassified sequences</taxon>
        <taxon>metagenomes</taxon>
        <taxon>ecological metagenomes</taxon>
    </lineage>
</organism>
<name>A0A382DJA9_9ZZZZ</name>
<proteinExistence type="predicted"/>
<dbReference type="AlphaFoldDB" id="A0A382DJA9"/>
<protein>
    <submittedName>
        <fullName evidence="1">Uncharacterized protein</fullName>
    </submittedName>
</protein>
<sequence>MVFILYCAIHLNGKQVIQLNTTDSTLIKQNLDSLIKHSKNLTTEYRLISYQLNPDSATYFQHSEYKQPD</sequence>
<evidence type="ECO:0000313" key="1">
    <source>
        <dbReference type="EMBL" id="SVB38259.1"/>
    </source>
</evidence>
<accession>A0A382DJA9</accession>